<organism evidence="4 5">
    <name type="scientific">Ascobolus immersus RN42</name>
    <dbReference type="NCBI Taxonomy" id="1160509"/>
    <lineage>
        <taxon>Eukaryota</taxon>
        <taxon>Fungi</taxon>
        <taxon>Dikarya</taxon>
        <taxon>Ascomycota</taxon>
        <taxon>Pezizomycotina</taxon>
        <taxon>Pezizomycetes</taxon>
        <taxon>Pezizales</taxon>
        <taxon>Ascobolaceae</taxon>
        <taxon>Ascobolus</taxon>
    </lineage>
</organism>
<accession>A0A3N4I1B2</accession>
<feature type="compositionally biased region" description="Gly residues" evidence="2">
    <location>
        <begin position="1706"/>
        <end position="1721"/>
    </location>
</feature>
<feature type="compositionally biased region" description="Pro residues" evidence="2">
    <location>
        <begin position="2214"/>
        <end position="2230"/>
    </location>
</feature>
<feature type="coiled-coil region" evidence="1">
    <location>
        <begin position="230"/>
        <end position="257"/>
    </location>
</feature>
<feature type="compositionally biased region" description="Basic residues" evidence="2">
    <location>
        <begin position="2118"/>
        <end position="2127"/>
    </location>
</feature>
<feature type="region of interest" description="Disordered" evidence="2">
    <location>
        <begin position="1185"/>
        <end position="1276"/>
    </location>
</feature>
<keyword evidence="3" id="KW-1133">Transmembrane helix</keyword>
<name>A0A3N4I1B2_ASCIM</name>
<feature type="compositionally biased region" description="Polar residues" evidence="2">
    <location>
        <begin position="76"/>
        <end position="91"/>
    </location>
</feature>
<feature type="compositionally biased region" description="Low complexity" evidence="2">
    <location>
        <begin position="1430"/>
        <end position="1460"/>
    </location>
</feature>
<feature type="compositionally biased region" description="Low complexity" evidence="2">
    <location>
        <begin position="2266"/>
        <end position="2278"/>
    </location>
</feature>
<feature type="compositionally biased region" description="Acidic residues" evidence="2">
    <location>
        <begin position="1799"/>
        <end position="1809"/>
    </location>
</feature>
<feature type="compositionally biased region" description="Polar residues" evidence="2">
    <location>
        <begin position="2280"/>
        <end position="2292"/>
    </location>
</feature>
<evidence type="ECO:0000313" key="5">
    <source>
        <dbReference type="Proteomes" id="UP000275078"/>
    </source>
</evidence>
<feature type="compositionally biased region" description="Low complexity" evidence="2">
    <location>
        <begin position="1567"/>
        <end position="1579"/>
    </location>
</feature>
<feature type="compositionally biased region" description="Low complexity" evidence="2">
    <location>
        <begin position="1852"/>
        <end position="1882"/>
    </location>
</feature>
<feature type="compositionally biased region" description="Acidic residues" evidence="2">
    <location>
        <begin position="2139"/>
        <end position="2151"/>
    </location>
</feature>
<feature type="compositionally biased region" description="Low complexity" evidence="2">
    <location>
        <begin position="1679"/>
        <end position="1693"/>
    </location>
</feature>
<feature type="compositionally biased region" description="Polar residues" evidence="2">
    <location>
        <begin position="1821"/>
        <end position="1835"/>
    </location>
</feature>
<feature type="region of interest" description="Disordered" evidence="2">
    <location>
        <begin position="1336"/>
        <end position="1650"/>
    </location>
</feature>
<feature type="compositionally biased region" description="Polar residues" evidence="2">
    <location>
        <begin position="1461"/>
        <end position="1474"/>
    </location>
</feature>
<feature type="compositionally biased region" description="Low complexity" evidence="2">
    <location>
        <begin position="1964"/>
        <end position="1977"/>
    </location>
</feature>
<keyword evidence="3" id="KW-0812">Transmembrane</keyword>
<evidence type="ECO:0000256" key="3">
    <source>
        <dbReference type="SAM" id="Phobius"/>
    </source>
</evidence>
<feature type="compositionally biased region" description="Low complexity" evidence="2">
    <location>
        <begin position="1607"/>
        <end position="1617"/>
    </location>
</feature>
<reference evidence="4 5" key="1">
    <citation type="journal article" date="2018" name="Nat. Ecol. Evol.">
        <title>Pezizomycetes genomes reveal the molecular basis of ectomycorrhizal truffle lifestyle.</title>
        <authorList>
            <person name="Murat C."/>
            <person name="Payen T."/>
            <person name="Noel B."/>
            <person name="Kuo A."/>
            <person name="Morin E."/>
            <person name="Chen J."/>
            <person name="Kohler A."/>
            <person name="Krizsan K."/>
            <person name="Balestrini R."/>
            <person name="Da Silva C."/>
            <person name="Montanini B."/>
            <person name="Hainaut M."/>
            <person name="Levati E."/>
            <person name="Barry K.W."/>
            <person name="Belfiori B."/>
            <person name="Cichocki N."/>
            <person name="Clum A."/>
            <person name="Dockter R.B."/>
            <person name="Fauchery L."/>
            <person name="Guy J."/>
            <person name="Iotti M."/>
            <person name="Le Tacon F."/>
            <person name="Lindquist E.A."/>
            <person name="Lipzen A."/>
            <person name="Malagnac F."/>
            <person name="Mello A."/>
            <person name="Molinier V."/>
            <person name="Miyauchi S."/>
            <person name="Poulain J."/>
            <person name="Riccioni C."/>
            <person name="Rubini A."/>
            <person name="Sitrit Y."/>
            <person name="Splivallo R."/>
            <person name="Traeger S."/>
            <person name="Wang M."/>
            <person name="Zifcakova L."/>
            <person name="Wipf D."/>
            <person name="Zambonelli A."/>
            <person name="Paolocci F."/>
            <person name="Nowrousian M."/>
            <person name="Ottonello S."/>
            <person name="Baldrian P."/>
            <person name="Spatafora J.W."/>
            <person name="Henrissat B."/>
            <person name="Nagy L.G."/>
            <person name="Aury J.M."/>
            <person name="Wincker P."/>
            <person name="Grigoriev I.V."/>
            <person name="Bonfante P."/>
            <person name="Martin F.M."/>
        </authorList>
    </citation>
    <scope>NUCLEOTIDE SEQUENCE [LARGE SCALE GENOMIC DNA]</scope>
    <source>
        <strain evidence="4 5">RN42</strain>
    </source>
</reference>
<feature type="region of interest" description="Disordered" evidence="2">
    <location>
        <begin position="2183"/>
        <end position="2351"/>
    </location>
</feature>
<feature type="compositionally biased region" description="Basic and acidic residues" evidence="2">
    <location>
        <begin position="1211"/>
        <end position="1238"/>
    </location>
</feature>
<feature type="compositionally biased region" description="Polar residues" evidence="2">
    <location>
        <begin position="1740"/>
        <end position="1750"/>
    </location>
</feature>
<evidence type="ECO:0000256" key="2">
    <source>
        <dbReference type="SAM" id="MobiDB-lite"/>
    </source>
</evidence>
<feature type="compositionally biased region" description="Low complexity" evidence="2">
    <location>
        <begin position="1751"/>
        <end position="1769"/>
    </location>
</feature>
<feature type="compositionally biased region" description="Polar residues" evidence="2">
    <location>
        <begin position="1949"/>
        <end position="1963"/>
    </location>
</feature>
<gene>
    <name evidence="4" type="ORF">BJ508DRAFT_309268</name>
</gene>
<feature type="compositionally biased region" description="Basic residues" evidence="2">
    <location>
        <begin position="1389"/>
        <end position="1398"/>
    </location>
</feature>
<evidence type="ECO:0000256" key="1">
    <source>
        <dbReference type="SAM" id="Coils"/>
    </source>
</evidence>
<feature type="region of interest" description="Disordered" evidence="2">
    <location>
        <begin position="1679"/>
        <end position="1835"/>
    </location>
</feature>
<dbReference type="EMBL" id="ML119711">
    <property type="protein sequence ID" value="RPA78488.1"/>
    <property type="molecule type" value="Genomic_DNA"/>
</dbReference>
<feature type="compositionally biased region" description="Low complexity" evidence="2">
    <location>
        <begin position="2201"/>
        <end position="2213"/>
    </location>
</feature>
<dbReference type="Proteomes" id="UP000275078">
    <property type="component" value="Unassembled WGS sequence"/>
</dbReference>
<keyword evidence="3" id="KW-0472">Membrane</keyword>
<keyword evidence="1" id="KW-0175">Coiled coil</keyword>
<feature type="region of interest" description="Disordered" evidence="2">
    <location>
        <begin position="1852"/>
        <end position="1891"/>
    </location>
</feature>
<proteinExistence type="predicted"/>
<keyword evidence="5" id="KW-1185">Reference proteome</keyword>
<feature type="region of interest" description="Disordered" evidence="2">
    <location>
        <begin position="1"/>
        <end position="152"/>
    </location>
</feature>
<feature type="region of interest" description="Disordered" evidence="2">
    <location>
        <begin position="1949"/>
        <end position="1977"/>
    </location>
</feature>
<feature type="compositionally biased region" description="Low complexity" evidence="2">
    <location>
        <begin position="2024"/>
        <end position="2067"/>
    </location>
</feature>
<feature type="coiled-coil region" evidence="1">
    <location>
        <begin position="528"/>
        <end position="555"/>
    </location>
</feature>
<feature type="transmembrane region" description="Helical" evidence="3">
    <location>
        <begin position="192"/>
        <end position="209"/>
    </location>
</feature>
<feature type="region of interest" description="Disordered" evidence="2">
    <location>
        <begin position="1093"/>
        <end position="1137"/>
    </location>
</feature>
<sequence length="2391" mass="254834">MSFFPQRRHSDISSQESTGHKLPDFPPVPDDTPADARSNRGHSAPACFGHGLLLSHPPTSPPSTPPSSMATEAEGPSTSPLEATDVSTPAIITNDTPTDNDTLHQESNSVGVVVSEQEARPTPEAAPAGVRINNESSQRRVGRTSSITNGPVTAKHAADISKGAASIIITEEKTIENKTAGFPFLRVGSRLAQSYVAIALLIFTTNLFTLSYFLPYLRFVALGLLVLLIAHLVDEDRKEVARQVEEVERNVRFARIDKQMGVFMGEAKRMRSLERRMRVVEKTRVVTVRVSGLGVPVGEAVPTPEVVADGVQSEEVGETAVVEVDEVNEEVLEIETVVVPEVIEESVVVEQSDVVAEIPVTADASTEEVQGGGGEGVAGDVSVAVVPDTVDGHTQTEPEISDSSTQTEEDLIVQSDAAPLPTVLAENVISGCSNRQLAFELKCAQQSLAAKVSHLERKALQNLPTAPTRPSTSLQELRKQQDARFIAEYNEEAKHGATERDLERIRDCRQAAALGAANDDLALAELALLRARRAKKAADKRRKDLERQRVHLRIRRMEEFKKYGNRARQNPFFKGRGTNIKPVFDPIKEDQYLGVSELFGGPRDLQLSEHLDAHLLRNELLPFAENRRMRLRASAAWELRALLDSDPTLMFDEAFVDLLMADNDRRNRQAYINAQVQPVLDNLKVELEAVKGFVVPHRDSRDCVILDPGFEMGLVQDIVDAMQAVEDAKSRIRKLEKGKMADTESRLLVPVRRRRRRKPETKVVEKVVKAATKEVVKESAVEVVEKEAVEEERVAEEIIKDEFAKKEGVEKAVEEADDQVVKGGLEKVEISCEDEVHNQDKDTQPESVVPVPVAEDAVSRTPAASTVPDSSVTENQELDINAATVVVMESKKVKQEGVESEKKENKKVVIETRENKKIEEKVEEKEIEDKVDDKLDSREINGEKTESNESKGGDVDSEIKCVKDKEADTEGQPEQSQTIVLDIISSTSPLNTLEASSANTCQELIPYFSPIFFKNKAAVSKPEWTVSPTALKTFASLVNASSDCYFPPSLFLELSPKKAQRLIEYSVAAPIPSCARPPASSARLAPNKVPKQATSVAVSAPSSSAPSRLPKPAATSSPLASLADNKVSRPGLGSVRRGRSRVVNGVSRYPLVALVNCRIPRPVKKNVSGGDAEIVEIDVFRKVESAEQPVSECEDDVIDEDNRGENVSVKVESEAEPEKEAVQEDKGHIDDEAEDSKKKNGGFLDGDNIPGGNDKGDSDDEDDEDRRDGGSGGCAVVVKSVKEEVVKKRGELVQGVDGRQAQESKAEIVSPPVAEGAKDDALLSVGSTISALAIKEVKKDNKVPKPGSKVPQKKAKTPETKKDASKTGLGVTTRKLKKDKSKEVGAKHDARKVKKGKKKEVVTNLDAAEDEESWDGSDLPIPPDDDDTTETPTNNTPSSPEPQSSGPVPQEEQPVPAPSSHGSTLSSPRVFSTTPAPPPTRVSSFENRYYPPIPGFFRPTYNPIRPIPLSSSSGATSRPVDESRNEPTGPPVAPTEVAGPAPWTVDSSALPPPERVPNDAPLSQRDQTSSTSQSEENSNVAVPPIPSPTVAAEHEEAPPDDDDDVAMDGSDGSLFGDDGTDFANPAYLEDTPMDEADGQPPTNQAGAQDEVENLDTTMAGNEDVNPVPVAQVLPVPVAQAAPPSNPANPTLLLPMPPVTSSLGPIQAGGGQEDTEMGGGLQEGPQVTAAQPNEAVDTEMAGSTNGAAQPTNPSLSSLLFSHSGLNNHSNANPFSQHGLSSAPAAPPSPNVQSSDRMEGLEDGDWNDQDTELLLHEMDLDNNDGTPDRQNGTALLNSSVSAARVKTFGQPASFTFSAPSSPFTSRTASSSARPNRSVFSSSSSTNGPTHRRVLTPFLSRNTPSRPASNAAPAAHLPLPVSSAGTGSSGFVGNSSISPSSFFSMSMPWRTTSGASGDRNTVPTVGQASQSFSPTSPSTSMASPIFCLFNPLSTERPAASNGAAGTASEGNDAAAMATHAGSLLLPEASTNTPATAPASSIPPSAGESPAASQTPPVATTSAPTNTSTATRDLPAIGPATEVHTFLPPAAPEAETDPISASSAPSLQTPPPNRPILAPKSVAKRISRSKRSASTASLPLEKDDAEAAPVDDMEDVPPPPTTRPTVAAPNSQLERLAFSQMAAASALVLASSSSPGPAPAPTPASPSTSTATATSTTPAPPTPLLVPTPIPVPTPSTLLLPQTAPDPAPPARPHRMTGSMARRIREREQQAALAAQGENAAATPPSSQPSRPATSNEASSAIPTTSPPPPRPIEPVVVERQPGESEFSWQMRLLSSRAPPPRPQTPQRRLVGHQQGRVLDPLAAARIPTRFVPFAAQMQAAQNEVLPEVEEEQEN</sequence>
<feature type="compositionally biased region" description="Basic and acidic residues" evidence="2">
    <location>
        <begin position="1356"/>
        <end position="1365"/>
    </location>
</feature>
<evidence type="ECO:0000313" key="4">
    <source>
        <dbReference type="EMBL" id="RPA78488.1"/>
    </source>
</evidence>
<feature type="region of interest" description="Disordered" evidence="2">
    <location>
        <begin position="2024"/>
        <end position="2070"/>
    </location>
</feature>
<dbReference type="STRING" id="1160509.A0A3N4I1B2"/>
<protein>
    <submittedName>
        <fullName evidence="4">Uncharacterized protein</fullName>
    </submittedName>
</protein>
<feature type="region of interest" description="Disordered" evidence="2">
    <location>
        <begin position="2086"/>
        <end position="2168"/>
    </location>
</feature>
<feature type="region of interest" description="Disordered" evidence="2">
    <location>
        <begin position="922"/>
        <end position="958"/>
    </location>
</feature>